<dbReference type="InterPro" id="IPR002401">
    <property type="entry name" value="Cyt_P450_E_grp-I"/>
</dbReference>
<name>A0A9R0IAF6_SPIOL</name>
<organism evidence="5 6">
    <name type="scientific">Spinacia oleracea</name>
    <name type="common">Spinach</name>
    <dbReference type="NCBI Taxonomy" id="3562"/>
    <lineage>
        <taxon>Eukaryota</taxon>
        <taxon>Viridiplantae</taxon>
        <taxon>Streptophyta</taxon>
        <taxon>Embryophyta</taxon>
        <taxon>Tracheophyta</taxon>
        <taxon>Spermatophyta</taxon>
        <taxon>Magnoliopsida</taxon>
        <taxon>eudicotyledons</taxon>
        <taxon>Gunneridae</taxon>
        <taxon>Pentapetalae</taxon>
        <taxon>Caryophyllales</taxon>
        <taxon>Chenopodiaceae</taxon>
        <taxon>Chenopodioideae</taxon>
        <taxon>Anserineae</taxon>
        <taxon>Spinacia</taxon>
    </lineage>
</organism>
<evidence type="ECO:0000313" key="6">
    <source>
        <dbReference type="RefSeq" id="XP_021845772.2"/>
    </source>
</evidence>
<dbReference type="GO" id="GO:0004497">
    <property type="term" value="F:monooxygenase activity"/>
    <property type="evidence" value="ECO:0000318"/>
    <property type="project" value="GO_Central"/>
</dbReference>
<keyword evidence="3" id="KW-0349">Heme</keyword>
<comment type="cofactor">
    <cofactor evidence="3">
        <name>heme</name>
        <dbReference type="ChEBI" id="CHEBI:30413"/>
    </cofactor>
</comment>
<dbReference type="InterPro" id="IPR001128">
    <property type="entry name" value="Cyt_P450"/>
</dbReference>
<evidence type="ECO:0000313" key="5">
    <source>
        <dbReference type="Proteomes" id="UP000813463"/>
    </source>
</evidence>
<keyword evidence="4" id="KW-1133">Transmembrane helix</keyword>
<dbReference type="PANTHER" id="PTHR24286:SF53">
    <property type="entry name" value="BETA-AMYRIN 28-OXIDASE-LIKE"/>
    <property type="match status" value="1"/>
</dbReference>
<sequence length="474" mass="53947">MDSMYVIGLGITIIIIILTQIVSKSSSKQNFPPGRKGWPIIGETTTFVSCPVKFVVDRMKDHSPDVFQTSLAGETMAVFCGPAANKFIFSNELKFVKSWLPRSISKALAQQNSDPTSHSFKLADQVSHKFLKLDCIQQYVGTMDSMVQQHLDKFWVPFEQVKVHPLAKEFTFELSCRIFVEFSNPSLQVVKQLRDPFFEFIEGIFSTPLNVPGMPYYKALKGSKLVQEKLYEIMSQRKKKLKLSDDDNHDDSDLLGRFLMASDEHGTCVSKEDVARIIIGFIFASFYTTSTTIAFVVGFLSKHPQVYEKVLQEQMEIKRGKGPGELLTWADVQKMKYSWNVICETMRLRPPATGGYKEAITDFTYSGYNIPKGWKVHWSAYSTSMNPDYFPDPEKFDPARFEGSGPPPYSFVPFGGGPRMCTGKEYARMETLVFLHNLVTKFRFKMVNPNENIFYNPDPVPAEGLQVYLQLHTN</sequence>
<dbReference type="Proteomes" id="UP000813463">
    <property type="component" value="Chromosome 2"/>
</dbReference>
<gene>
    <name evidence="6" type="primary">LOC110785600</name>
</gene>
<dbReference type="AlphaFoldDB" id="A0A9R0IAF6"/>
<accession>A0A9R0IAF6</accession>
<dbReference type="PRINTS" id="PR00385">
    <property type="entry name" value="P450"/>
</dbReference>
<evidence type="ECO:0000256" key="3">
    <source>
        <dbReference type="PIRSR" id="PIRSR602401-1"/>
    </source>
</evidence>
<keyword evidence="5" id="KW-1185">Reference proteome</keyword>
<evidence type="ECO:0000256" key="1">
    <source>
        <dbReference type="ARBA" id="ARBA00022723"/>
    </source>
</evidence>
<feature type="transmembrane region" description="Helical" evidence="4">
    <location>
        <begin position="277"/>
        <end position="300"/>
    </location>
</feature>
<feature type="transmembrane region" description="Helical" evidence="4">
    <location>
        <begin position="6"/>
        <end position="23"/>
    </location>
</feature>
<dbReference type="GO" id="GO:0020037">
    <property type="term" value="F:heme binding"/>
    <property type="evidence" value="ECO:0007669"/>
    <property type="project" value="InterPro"/>
</dbReference>
<dbReference type="PRINTS" id="PR00463">
    <property type="entry name" value="EP450I"/>
</dbReference>
<dbReference type="GO" id="GO:0016020">
    <property type="term" value="C:membrane"/>
    <property type="evidence" value="ECO:0007669"/>
    <property type="project" value="UniProtKB-SubCell"/>
</dbReference>
<proteinExistence type="predicted"/>
<dbReference type="GO" id="GO:0016135">
    <property type="term" value="P:saponin biosynthetic process"/>
    <property type="evidence" value="ECO:0007669"/>
    <property type="project" value="UniProtKB-ARBA"/>
</dbReference>
<keyword evidence="1 3" id="KW-0479">Metal-binding</keyword>
<feature type="binding site" description="axial binding residue" evidence="3">
    <location>
        <position position="421"/>
    </location>
    <ligand>
        <name>heme</name>
        <dbReference type="ChEBI" id="CHEBI:30413"/>
    </ligand>
    <ligandPart>
        <name>Fe</name>
        <dbReference type="ChEBI" id="CHEBI:18248"/>
    </ligandPart>
</feature>
<keyword evidence="4" id="KW-0812">Transmembrane</keyword>
<dbReference type="GO" id="GO:0016125">
    <property type="term" value="P:sterol metabolic process"/>
    <property type="evidence" value="ECO:0007669"/>
    <property type="project" value="TreeGrafter"/>
</dbReference>
<dbReference type="Pfam" id="PF00067">
    <property type="entry name" value="p450"/>
    <property type="match status" value="1"/>
</dbReference>
<dbReference type="GO" id="GO:0016104">
    <property type="term" value="P:triterpenoid biosynthetic process"/>
    <property type="evidence" value="ECO:0007669"/>
    <property type="project" value="UniProtKB-ARBA"/>
</dbReference>
<dbReference type="GO" id="GO:0102373">
    <property type="term" value="F:beta-amyrin 28-monooxygenase activity"/>
    <property type="evidence" value="ECO:0007669"/>
    <property type="project" value="UniProtKB-EC"/>
</dbReference>
<evidence type="ECO:0000256" key="4">
    <source>
        <dbReference type="SAM" id="Phobius"/>
    </source>
</evidence>
<dbReference type="KEGG" id="soe:110785600"/>
<keyword evidence="2 3" id="KW-0408">Iron</keyword>
<keyword evidence="4" id="KW-0472">Membrane</keyword>
<dbReference type="Gene3D" id="1.10.630.10">
    <property type="entry name" value="Cytochrome P450"/>
    <property type="match status" value="1"/>
</dbReference>
<evidence type="ECO:0000256" key="2">
    <source>
        <dbReference type="ARBA" id="ARBA00023004"/>
    </source>
</evidence>
<reference evidence="5" key="1">
    <citation type="journal article" date="2021" name="Nat. Commun.">
        <title>Genomic analyses provide insights into spinach domestication and the genetic basis of agronomic traits.</title>
        <authorList>
            <person name="Cai X."/>
            <person name="Sun X."/>
            <person name="Xu C."/>
            <person name="Sun H."/>
            <person name="Wang X."/>
            <person name="Ge C."/>
            <person name="Zhang Z."/>
            <person name="Wang Q."/>
            <person name="Fei Z."/>
            <person name="Jiao C."/>
            <person name="Wang Q."/>
        </authorList>
    </citation>
    <scope>NUCLEOTIDE SEQUENCE [LARGE SCALE GENOMIC DNA]</scope>
    <source>
        <strain evidence="5">cv. Varoflay</strain>
    </source>
</reference>
<reference evidence="6" key="2">
    <citation type="submission" date="2025-08" db="UniProtKB">
        <authorList>
            <consortium name="RefSeq"/>
        </authorList>
    </citation>
    <scope>IDENTIFICATION</scope>
    <source>
        <tissue evidence="6">Leaf</tissue>
    </source>
</reference>
<dbReference type="PANTHER" id="PTHR24286">
    <property type="entry name" value="CYTOCHROME P450 26"/>
    <property type="match status" value="1"/>
</dbReference>
<protein>
    <submittedName>
        <fullName evidence="6">Beta-amyrin 6-beta-monooxygenase</fullName>
    </submittedName>
</protein>
<dbReference type="GeneID" id="110785600"/>
<dbReference type="CDD" id="cd11043">
    <property type="entry name" value="CYP90-like"/>
    <property type="match status" value="1"/>
</dbReference>
<dbReference type="RefSeq" id="XP_021845772.2">
    <property type="nucleotide sequence ID" value="XM_021990080.2"/>
</dbReference>
<dbReference type="SUPFAM" id="SSF48264">
    <property type="entry name" value="Cytochrome P450"/>
    <property type="match status" value="1"/>
</dbReference>
<dbReference type="InterPro" id="IPR036396">
    <property type="entry name" value="Cyt_P450_sf"/>
</dbReference>
<dbReference type="GO" id="GO:0005506">
    <property type="term" value="F:iron ion binding"/>
    <property type="evidence" value="ECO:0007669"/>
    <property type="project" value="InterPro"/>
</dbReference>